<dbReference type="EMBL" id="RBXP01000011">
    <property type="protein sequence ID" value="RKT60550.1"/>
    <property type="molecule type" value="Genomic_DNA"/>
</dbReference>
<dbReference type="Proteomes" id="UP000270626">
    <property type="component" value="Unassembled WGS sequence"/>
</dbReference>
<dbReference type="Pfam" id="PF06676">
    <property type="entry name" value="DUF1178"/>
    <property type="match status" value="1"/>
</dbReference>
<reference evidence="1 2" key="1">
    <citation type="submission" date="2018-10" db="EMBL/GenBank/DDBJ databases">
        <title>Genomic Encyclopedia of Type Strains, Phase IV (KMG-IV): sequencing the most valuable type-strain genomes for metagenomic binning, comparative biology and taxonomic classification.</title>
        <authorList>
            <person name="Goeker M."/>
        </authorList>
    </citation>
    <scope>NUCLEOTIDE SEQUENCE [LARGE SCALE GENOMIC DNA]</scope>
    <source>
        <strain evidence="1 2">DSM 23841</strain>
    </source>
</reference>
<dbReference type="PIRSF" id="PIRSF032131">
    <property type="entry name" value="UCP032131"/>
    <property type="match status" value="1"/>
</dbReference>
<organism evidence="1 2">
    <name type="scientific">Azonexus fungiphilus</name>
    <dbReference type="NCBI Taxonomy" id="146940"/>
    <lineage>
        <taxon>Bacteria</taxon>
        <taxon>Pseudomonadati</taxon>
        <taxon>Pseudomonadota</taxon>
        <taxon>Betaproteobacteria</taxon>
        <taxon>Rhodocyclales</taxon>
        <taxon>Azonexaceae</taxon>
        <taxon>Azonexus</taxon>
    </lineage>
</organism>
<name>A0A495WGX5_9RHOO</name>
<proteinExistence type="predicted"/>
<evidence type="ECO:0000313" key="1">
    <source>
        <dbReference type="EMBL" id="RKT60550.1"/>
    </source>
</evidence>
<keyword evidence="2" id="KW-1185">Reference proteome</keyword>
<gene>
    <name evidence="1" type="ORF">DFR40_0689</name>
</gene>
<sequence>MIIYDLSCDNDHRFEGWFRSADDFEAQLARRIVRCPQCDSAEVRRVPSAVAIGGAQPVPAATRQRAATTSAATALMPAGEQVAAAYRQLLRAIMENSEDVGSAFADEARKIHYNEAPERSIRGQATPDECEALRDEGIEIMNLPALGDDDLQ</sequence>
<evidence type="ECO:0000313" key="2">
    <source>
        <dbReference type="Proteomes" id="UP000270626"/>
    </source>
</evidence>
<dbReference type="InterPro" id="IPR009562">
    <property type="entry name" value="DUF1178"/>
</dbReference>
<comment type="caution">
    <text evidence="1">The sequence shown here is derived from an EMBL/GenBank/DDBJ whole genome shotgun (WGS) entry which is preliminary data.</text>
</comment>
<accession>A0A495WGX5</accession>
<protein>
    <submittedName>
        <fullName evidence="1">Uncharacterized protein</fullName>
    </submittedName>
</protein>
<dbReference type="RefSeq" id="WP_121457069.1">
    <property type="nucleotide sequence ID" value="NZ_RBXP01000011.1"/>
</dbReference>
<dbReference type="AlphaFoldDB" id="A0A495WGX5"/>
<dbReference type="OrthoDB" id="5295943at2"/>